<organism evidence="1 2">
    <name type="scientific">Kordiimonas sediminis</name>
    <dbReference type="NCBI Taxonomy" id="1735581"/>
    <lineage>
        <taxon>Bacteria</taxon>
        <taxon>Pseudomonadati</taxon>
        <taxon>Pseudomonadota</taxon>
        <taxon>Alphaproteobacteria</taxon>
        <taxon>Kordiimonadales</taxon>
        <taxon>Kordiimonadaceae</taxon>
        <taxon>Kordiimonas</taxon>
    </lineage>
</organism>
<dbReference type="Pfam" id="PF10984">
    <property type="entry name" value="DUF2794"/>
    <property type="match status" value="1"/>
</dbReference>
<reference evidence="1" key="2">
    <citation type="submission" date="2020-09" db="EMBL/GenBank/DDBJ databases">
        <authorList>
            <person name="Sun Q."/>
            <person name="Kim S."/>
        </authorList>
    </citation>
    <scope>NUCLEOTIDE SEQUENCE</scope>
    <source>
        <strain evidence="1">KCTC 42590</strain>
    </source>
</reference>
<dbReference type="InterPro" id="IPR021252">
    <property type="entry name" value="DUF2794"/>
</dbReference>
<dbReference type="EMBL" id="BNCI01000001">
    <property type="protein sequence ID" value="GHF10773.1"/>
    <property type="molecule type" value="Genomic_DNA"/>
</dbReference>
<evidence type="ECO:0008006" key="3">
    <source>
        <dbReference type="Google" id="ProtNLM"/>
    </source>
</evidence>
<reference evidence="1" key="1">
    <citation type="journal article" date="2014" name="Int. J. Syst. Evol. Microbiol.">
        <title>Complete genome sequence of Corynebacterium casei LMG S-19264T (=DSM 44701T), isolated from a smear-ripened cheese.</title>
        <authorList>
            <consortium name="US DOE Joint Genome Institute (JGI-PGF)"/>
            <person name="Walter F."/>
            <person name="Albersmeier A."/>
            <person name="Kalinowski J."/>
            <person name="Ruckert C."/>
        </authorList>
    </citation>
    <scope>NUCLEOTIDE SEQUENCE</scope>
    <source>
        <strain evidence="1">KCTC 42590</strain>
    </source>
</reference>
<name>A0A919AJP8_9PROT</name>
<keyword evidence="2" id="KW-1185">Reference proteome</keyword>
<dbReference type="RefSeq" id="WP_229819031.1">
    <property type="nucleotide sequence ID" value="NZ_BNCI01000001.1"/>
</dbReference>
<sequence>MPMESNALIYLHSGSDTSAQSHSKTVNRVYFLRQELGKILNVYGRMVSAGIWKDYAIDQLKDVAIFSIHRRTGEVPRYSIIKEPALAAKQGQWRITSMNGQIVKRGKNLDHLLRYFDNKILKDLK</sequence>
<dbReference type="Proteomes" id="UP000630923">
    <property type="component" value="Unassembled WGS sequence"/>
</dbReference>
<accession>A0A919AJP8</accession>
<gene>
    <name evidence="1" type="ORF">GCM10017044_00570</name>
</gene>
<comment type="caution">
    <text evidence="1">The sequence shown here is derived from an EMBL/GenBank/DDBJ whole genome shotgun (WGS) entry which is preliminary data.</text>
</comment>
<evidence type="ECO:0000313" key="2">
    <source>
        <dbReference type="Proteomes" id="UP000630923"/>
    </source>
</evidence>
<proteinExistence type="predicted"/>
<protein>
    <recommendedName>
        <fullName evidence="3">DUF2794 domain-containing protein</fullName>
    </recommendedName>
</protein>
<evidence type="ECO:0000313" key="1">
    <source>
        <dbReference type="EMBL" id="GHF10773.1"/>
    </source>
</evidence>
<dbReference type="AlphaFoldDB" id="A0A919AJP8"/>